<dbReference type="PANTHER" id="PTHR12858">
    <property type="entry name" value="RIBOSOME BIOGENESIS PROTEIN"/>
    <property type="match status" value="1"/>
</dbReference>
<comment type="similarity">
    <text evidence="4">Belongs to the TRAFAC class translation factor GTPase superfamily. Bms1-like GTPase family. TSR1 subfamily.</text>
</comment>
<dbReference type="GO" id="GO:0034511">
    <property type="term" value="F:U3 snoRNA binding"/>
    <property type="evidence" value="ECO:0007669"/>
    <property type="project" value="TreeGrafter"/>
</dbReference>
<feature type="compositionally biased region" description="Acidic residues" evidence="5">
    <location>
        <begin position="440"/>
        <end position="460"/>
    </location>
</feature>
<gene>
    <name evidence="7" type="ORF">ASTO00021_LOCUS5361</name>
</gene>
<reference evidence="7" key="1">
    <citation type="submission" date="2021-01" db="EMBL/GenBank/DDBJ databases">
        <authorList>
            <person name="Corre E."/>
            <person name="Pelletier E."/>
            <person name="Niang G."/>
            <person name="Scheremetjew M."/>
            <person name="Finn R."/>
            <person name="Kale V."/>
            <person name="Holt S."/>
            <person name="Cochrane G."/>
            <person name="Meng A."/>
            <person name="Brown T."/>
            <person name="Cohen L."/>
        </authorList>
    </citation>
    <scope>NUCLEOTIDE SEQUENCE</scope>
    <source>
        <strain evidence="7">GSBS06</strain>
    </source>
</reference>
<dbReference type="SMART" id="SM01362">
    <property type="entry name" value="DUF663"/>
    <property type="match status" value="1"/>
</dbReference>
<organism evidence="7">
    <name type="scientific">Aplanochytrium stocchinoi</name>
    <dbReference type="NCBI Taxonomy" id="215587"/>
    <lineage>
        <taxon>Eukaryota</taxon>
        <taxon>Sar</taxon>
        <taxon>Stramenopiles</taxon>
        <taxon>Bigyra</taxon>
        <taxon>Labyrinthulomycetes</taxon>
        <taxon>Thraustochytrida</taxon>
        <taxon>Thraustochytriidae</taxon>
        <taxon>Aplanochytrium</taxon>
    </lineage>
</organism>
<dbReference type="InterPro" id="IPR012948">
    <property type="entry name" value="AARP2CN"/>
</dbReference>
<dbReference type="GO" id="GO:0000462">
    <property type="term" value="P:maturation of SSU-rRNA from tricistronic rRNA transcript (SSU-rRNA, 5.8S rRNA, LSU-rRNA)"/>
    <property type="evidence" value="ECO:0007669"/>
    <property type="project" value="TreeGrafter"/>
</dbReference>
<dbReference type="Pfam" id="PF04950">
    <property type="entry name" value="RIBIOP_C"/>
    <property type="match status" value="1"/>
</dbReference>
<protein>
    <recommendedName>
        <fullName evidence="6">Bms1-type G domain-containing protein</fullName>
    </recommendedName>
</protein>
<evidence type="ECO:0000313" key="7">
    <source>
        <dbReference type="EMBL" id="CAE0435074.1"/>
    </source>
</evidence>
<evidence type="ECO:0000259" key="6">
    <source>
        <dbReference type="PROSITE" id="PS51714"/>
    </source>
</evidence>
<evidence type="ECO:0000256" key="2">
    <source>
        <dbReference type="ARBA" id="ARBA00022517"/>
    </source>
</evidence>
<dbReference type="EMBL" id="HBIN01007316">
    <property type="protein sequence ID" value="CAE0435074.1"/>
    <property type="molecule type" value="Transcribed_RNA"/>
</dbReference>
<feature type="region of interest" description="Disordered" evidence="5">
    <location>
        <begin position="36"/>
        <end position="65"/>
    </location>
</feature>
<dbReference type="GO" id="GO:0030688">
    <property type="term" value="C:preribosome, small subunit precursor"/>
    <property type="evidence" value="ECO:0007669"/>
    <property type="project" value="TreeGrafter"/>
</dbReference>
<comment type="subcellular location">
    <subcellularLocation>
        <location evidence="1">Nucleus</location>
        <location evidence="1">Nucleolus</location>
    </subcellularLocation>
</comment>
<sequence>MMHHRSTWLKQSNKSHKTVHRSKRAVNLLNGGKIQAGAGAGGRSRSGTITSGIAKLGKKGRQNHAQLLRKKKKDALFNKRRMGGVGVSAANDGTFGIEGRFGAPRLIGIVALGEQADTHSFARSLIGDESATFLPGQPKTFVNTENRVRGSVIVAERTELAVLDVAKCADIICFILPVGNNGGYSGSAKRCALEQFLETAIDVKGRTFITLAKNQGLPTVVGVVQNLDTVSKKHQTAVRRQAALFFENEFGPNTKLVDGGSSDESMVDDATRRVRATSSKQMLRSLMDVKLKNINFRSERSYLLADSAEFKASDKDLSVGTLCVRGYLRGQPLGIHQLVHIPGHGVYQMKQIDSVPDPYPLKRNHHKKTSKGIETTETLLVADPLKIPDLKEEATPDIFMGEQTWPTEEEMTTEESRDTSGKTKSTKKINEYQSSWNVGDESEEEETLEKGESDDDDLDEEKMKDTALNEQLLKEWRQRRLDERDEIMFPDEVEVPLDTPARDRFIKYRGLKSFRSSPWHPKESLPAEYAYIYQLKNVNSLQKDVLEFGREKEEAWLNSLSQKKGPTGEGSMDMEENQVSVSTDKVVPDYPECVCPGTFIAVHILNVPSTVLEKIKDQKLPLIVSALLEHEQKLTVVNCNVQRISTYDKPVKSRELLTLHCGFWRRQVRPTFSENNLNCDKHKMDRFLQHGRWTVASVYAPVTFGTNVPAMFFDSEGVLVAAGCLLDLNPDRIVLKKAVLTGYPFRNKKRNAVVRFMFHDPDDIKWFKPVELWTKYGLSGRITDSLGTHGLFKANFDRIVKNNDTVCMSLYKRVFPKPVGEFASLRTQH</sequence>
<dbReference type="GO" id="GO:0003924">
    <property type="term" value="F:GTPase activity"/>
    <property type="evidence" value="ECO:0007669"/>
    <property type="project" value="TreeGrafter"/>
</dbReference>
<dbReference type="SMART" id="SM00785">
    <property type="entry name" value="AARP2CN"/>
    <property type="match status" value="1"/>
</dbReference>
<dbReference type="InterPro" id="IPR007034">
    <property type="entry name" value="BMS1_TSR1_C"/>
</dbReference>
<dbReference type="GO" id="GO:0005730">
    <property type="term" value="C:nucleolus"/>
    <property type="evidence" value="ECO:0007669"/>
    <property type="project" value="UniProtKB-SubCell"/>
</dbReference>
<feature type="region of interest" description="Disordered" evidence="5">
    <location>
        <begin position="1"/>
        <end position="21"/>
    </location>
</feature>
<evidence type="ECO:0000256" key="1">
    <source>
        <dbReference type="ARBA" id="ARBA00004604"/>
    </source>
</evidence>
<dbReference type="InterPro" id="IPR030387">
    <property type="entry name" value="G_Bms1/Tsr1_dom"/>
</dbReference>
<dbReference type="InterPro" id="IPR039761">
    <property type="entry name" value="Bms1/Tsr1"/>
</dbReference>
<name>A0A7S3PGY7_9STRA</name>
<feature type="compositionally biased region" description="Basic residues" evidence="5">
    <location>
        <begin position="56"/>
        <end position="65"/>
    </location>
</feature>
<evidence type="ECO:0000256" key="5">
    <source>
        <dbReference type="SAM" id="MobiDB-lite"/>
    </source>
</evidence>
<dbReference type="AlphaFoldDB" id="A0A7S3PGY7"/>
<feature type="region of interest" description="Disordered" evidence="5">
    <location>
        <begin position="401"/>
        <end position="461"/>
    </location>
</feature>
<evidence type="ECO:0000256" key="3">
    <source>
        <dbReference type="ARBA" id="ARBA00023242"/>
    </source>
</evidence>
<feature type="domain" description="Bms1-type G" evidence="6">
    <location>
        <begin position="103"/>
        <end position="280"/>
    </location>
</feature>
<keyword evidence="2" id="KW-0690">Ribosome biogenesis</keyword>
<accession>A0A7S3PGY7</accession>
<dbReference type="Pfam" id="PF08142">
    <property type="entry name" value="AARP2CN"/>
    <property type="match status" value="1"/>
</dbReference>
<dbReference type="GO" id="GO:0005525">
    <property type="term" value="F:GTP binding"/>
    <property type="evidence" value="ECO:0007669"/>
    <property type="project" value="TreeGrafter"/>
</dbReference>
<dbReference type="GO" id="GO:0000479">
    <property type="term" value="P:endonucleolytic cleavage of tricistronic rRNA transcript (SSU-rRNA, 5.8S rRNA, LSU-rRNA)"/>
    <property type="evidence" value="ECO:0007669"/>
    <property type="project" value="TreeGrafter"/>
</dbReference>
<proteinExistence type="inferred from homology"/>
<dbReference type="PANTHER" id="PTHR12858:SF1">
    <property type="entry name" value="PRE-RRNA-PROCESSING PROTEIN TSR1 HOMOLOG"/>
    <property type="match status" value="1"/>
</dbReference>
<evidence type="ECO:0000256" key="4">
    <source>
        <dbReference type="ARBA" id="ARBA00038288"/>
    </source>
</evidence>
<keyword evidence="3" id="KW-0539">Nucleus</keyword>
<dbReference type="PROSITE" id="PS51714">
    <property type="entry name" value="G_BMS1"/>
    <property type="match status" value="1"/>
</dbReference>